<accession>C3J802</accession>
<evidence type="ECO:0000256" key="1">
    <source>
        <dbReference type="SAM" id="Phobius"/>
    </source>
</evidence>
<name>C3J802_POREA</name>
<proteinExistence type="predicted"/>
<organism evidence="2 3">
    <name type="scientific">Porphyromonas endodontalis (strain ATCC 35406 / DSM 24491 / JCM 8526 / CCUG 16442 / BCRC 14492 / NCTC 13058 / HG 370)</name>
    <name type="common">Bacteroides endodontalis</name>
    <dbReference type="NCBI Taxonomy" id="553175"/>
    <lineage>
        <taxon>Bacteria</taxon>
        <taxon>Pseudomonadati</taxon>
        <taxon>Bacteroidota</taxon>
        <taxon>Bacteroidia</taxon>
        <taxon>Bacteroidales</taxon>
        <taxon>Porphyromonadaceae</taxon>
        <taxon>Porphyromonas</taxon>
    </lineage>
</organism>
<dbReference type="EMBL" id="ACNN01000005">
    <property type="protein sequence ID" value="EEN83518.1"/>
    <property type="molecule type" value="Genomic_DNA"/>
</dbReference>
<sequence length="258" mass="28237">MGISIFFIGALVGSKRGGFSSFLLCRGGTPLSFFYLCSSFTDKNKNKMMKKLSVLGVSAVALLLSACNAISSIVGVPTDTKETWEKVQGIIEEKVDASKFKLVSLDLGRDSRPGKELDNDLHSCAVVMVDKDGAAWHQVFFVDGSASNLSAYTTYAEEPNFSEISALDVKGISPEAYAKQIEDAKKIIEAEGLKFHCVDSYSIDNITEKGRCRFVLHVTEKEAKTVSNAGRTSIEYYEIPFLVSEQGEVSIDEDRVLI</sequence>
<keyword evidence="1" id="KW-0812">Transmembrane</keyword>
<evidence type="ECO:0000313" key="2">
    <source>
        <dbReference type="EMBL" id="EEN83518.1"/>
    </source>
</evidence>
<evidence type="ECO:0000313" key="3">
    <source>
        <dbReference type="Proteomes" id="UP000004295"/>
    </source>
</evidence>
<keyword evidence="1" id="KW-0472">Membrane</keyword>
<dbReference type="AlphaFoldDB" id="C3J802"/>
<feature type="transmembrane region" description="Helical" evidence="1">
    <location>
        <begin position="52"/>
        <end position="76"/>
    </location>
</feature>
<dbReference type="Proteomes" id="UP000004295">
    <property type="component" value="Unassembled WGS sequence"/>
</dbReference>
<dbReference type="eggNOG" id="ENOG502ZJ4T">
    <property type="taxonomic scope" value="Bacteria"/>
</dbReference>
<keyword evidence="3" id="KW-1185">Reference proteome</keyword>
<gene>
    <name evidence="2" type="ORF">POREN0001_1245</name>
</gene>
<keyword evidence="1" id="KW-1133">Transmembrane helix</keyword>
<comment type="caution">
    <text evidence="2">The sequence shown here is derived from an EMBL/GenBank/DDBJ whole genome shotgun (WGS) entry which is preliminary data.</text>
</comment>
<protein>
    <submittedName>
        <fullName evidence="2">Uncharacterized protein</fullName>
    </submittedName>
</protein>
<dbReference type="STRING" id="553175.POREN0001_1245"/>
<reference evidence="2 3" key="1">
    <citation type="submission" date="2009-04" db="EMBL/GenBank/DDBJ databases">
        <authorList>
            <person name="Sebastian Y."/>
            <person name="Madupu R."/>
            <person name="Durkin A.S."/>
            <person name="Torralba M."/>
            <person name="Methe B."/>
            <person name="Sutton G.G."/>
            <person name="Strausberg R.L."/>
            <person name="Nelson K.E."/>
        </authorList>
    </citation>
    <scope>NUCLEOTIDE SEQUENCE [LARGE SCALE GENOMIC DNA]</scope>
    <source>
        <strain evidence="3">ATCC 35406 / BCRC 14492 / JCM 8526 / NCTC 13058 / HG 370</strain>
    </source>
</reference>